<dbReference type="PANTHER" id="PTHR30290:SF9">
    <property type="entry name" value="OLIGOPEPTIDE-BINDING PROTEIN APPA"/>
    <property type="match status" value="1"/>
</dbReference>
<accession>A0ABX8AW68</accession>
<keyword evidence="6" id="KW-1185">Reference proteome</keyword>
<dbReference type="SUPFAM" id="SSF53850">
    <property type="entry name" value="Periplasmic binding protein-like II"/>
    <property type="match status" value="1"/>
</dbReference>
<protein>
    <submittedName>
        <fullName evidence="5">ABC transporter substrate-binding protein</fullName>
    </submittedName>
</protein>
<dbReference type="RefSeq" id="WP_211421361.1">
    <property type="nucleotide sequence ID" value="NZ_CP072642.1"/>
</dbReference>
<sequence length="528" mass="58948">MPWHERTRRCWSWKLGWVLVAIGLMVWPGGCRRPVVLAADTLVMAVEKPPKTLDPRVGNDAVSARLHQIIFDTLVNKNEQLDIVPELADFTISPDGRVFTFRLRPGVFFHDGRPLTAEDVKYTFESMCAPTFNSPKKGDFALVEAIEAPDERTVVFRCRTPNLPMLGSLVAVGIVPKGTSPEEAAQRPVGTGPFRVVAYRENHDIWLEANPAYFKGAPRLKRLQIRFIPDAMTRELELRKGTVQLAVNADLAYSTNQALGKTPGLKLVQAKGTNIAYLGLNCEDARLADVRVRRALALAIDRETIIRTVLRGMARPAAGPLPPEQWAYPEDLPPPRYDPEEARRLLAEAGYGPGQPLRLELKTSSAELSRQVAAVLQEQLKRVGVELSLRSFEFQTFLQDTIAGNFQMFYLINVGANQSVDFLSYFYESSRIPTKAKGYSEGANRARYRSAEVDGWLRAAAATTDKAAQRRLYGLVQKQVVSDVPQIFLWYPNNVAIAHERVQGITLELSGSYAFLRQVWIAEGASQD</sequence>
<comment type="similarity">
    <text evidence="1">Belongs to the bacterial solute-binding protein 5 family.</text>
</comment>
<keyword evidence="3" id="KW-0732">Signal</keyword>
<dbReference type="Proteomes" id="UP000677668">
    <property type="component" value="Chromosome 1"/>
</dbReference>
<evidence type="ECO:0000256" key="3">
    <source>
        <dbReference type="ARBA" id="ARBA00022729"/>
    </source>
</evidence>
<dbReference type="Pfam" id="PF00496">
    <property type="entry name" value="SBP_bac_5"/>
    <property type="match status" value="1"/>
</dbReference>
<dbReference type="PIRSF" id="PIRSF002741">
    <property type="entry name" value="MppA"/>
    <property type="match status" value="1"/>
</dbReference>
<dbReference type="Gene3D" id="3.10.105.10">
    <property type="entry name" value="Dipeptide-binding Protein, Domain 3"/>
    <property type="match status" value="1"/>
</dbReference>
<dbReference type="Gene3D" id="3.40.190.10">
    <property type="entry name" value="Periplasmic binding protein-like II"/>
    <property type="match status" value="1"/>
</dbReference>
<evidence type="ECO:0000256" key="1">
    <source>
        <dbReference type="ARBA" id="ARBA00005695"/>
    </source>
</evidence>
<dbReference type="InterPro" id="IPR030678">
    <property type="entry name" value="Peptide/Ni-bd"/>
</dbReference>
<dbReference type="InterPro" id="IPR000914">
    <property type="entry name" value="SBP_5_dom"/>
</dbReference>
<feature type="domain" description="Solute-binding protein family 5" evidence="4">
    <location>
        <begin position="83"/>
        <end position="429"/>
    </location>
</feature>
<evidence type="ECO:0000313" key="5">
    <source>
        <dbReference type="EMBL" id="QUV92929.1"/>
    </source>
</evidence>
<dbReference type="InterPro" id="IPR039424">
    <property type="entry name" value="SBP_5"/>
</dbReference>
<proteinExistence type="inferred from homology"/>
<name>A0ABX8AW68_9BACT</name>
<gene>
    <name evidence="5" type="ORF">J8C05_05925</name>
</gene>
<evidence type="ECO:0000313" key="6">
    <source>
        <dbReference type="Proteomes" id="UP000677668"/>
    </source>
</evidence>
<evidence type="ECO:0000259" key="4">
    <source>
        <dbReference type="Pfam" id="PF00496"/>
    </source>
</evidence>
<dbReference type="Gene3D" id="3.90.76.10">
    <property type="entry name" value="Dipeptide-binding Protein, Domain 1"/>
    <property type="match status" value="1"/>
</dbReference>
<reference evidence="5 6" key="1">
    <citation type="submission" date="2021-03" db="EMBL/GenBank/DDBJ databases">
        <title>Genomic and phenotypic characterization of Chloracidobacterium isolates provides evidence for multiple species.</title>
        <authorList>
            <person name="Saini M.K."/>
            <person name="Costas A.M.G."/>
            <person name="Tank M."/>
            <person name="Bryant D.A."/>
        </authorList>
    </citation>
    <scope>NUCLEOTIDE SEQUENCE [LARGE SCALE GENOMIC DNA]</scope>
    <source>
        <strain evidence="5 6">N</strain>
    </source>
</reference>
<dbReference type="CDD" id="cd00995">
    <property type="entry name" value="PBP2_NikA_DppA_OppA_like"/>
    <property type="match status" value="1"/>
</dbReference>
<keyword evidence="2" id="KW-0813">Transport</keyword>
<dbReference type="PANTHER" id="PTHR30290">
    <property type="entry name" value="PERIPLASMIC BINDING COMPONENT OF ABC TRANSPORTER"/>
    <property type="match status" value="1"/>
</dbReference>
<organism evidence="5 6">
    <name type="scientific">Chloracidobacterium sp. N</name>
    <dbReference type="NCBI Taxonomy" id="2821540"/>
    <lineage>
        <taxon>Bacteria</taxon>
        <taxon>Pseudomonadati</taxon>
        <taxon>Acidobacteriota</taxon>
        <taxon>Terriglobia</taxon>
        <taxon>Terriglobales</taxon>
        <taxon>Acidobacteriaceae</taxon>
        <taxon>Chloracidobacterium</taxon>
        <taxon>Chloracidobacterium aggregatum</taxon>
    </lineage>
</organism>
<evidence type="ECO:0000256" key="2">
    <source>
        <dbReference type="ARBA" id="ARBA00022448"/>
    </source>
</evidence>
<dbReference type="EMBL" id="CP072642">
    <property type="protein sequence ID" value="QUV92929.1"/>
    <property type="molecule type" value="Genomic_DNA"/>
</dbReference>